<dbReference type="Gene3D" id="3.90.226.30">
    <property type="match status" value="1"/>
</dbReference>
<dbReference type="InterPro" id="IPR047926">
    <property type="entry name" value="Ni_dep_LarA"/>
</dbReference>
<dbReference type="InterPro" id="IPR048068">
    <property type="entry name" value="LarA-like"/>
</dbReference>
<dbReference type="Pfam" id="PF09861">
    <property type="entry name" value="Lar_N"/>
    <property type="match status" value="1"/>
</dbReference>
<dbReference type="InterPro" id="IPR043166">
    <property type="entry name" value="LarA-like_C"/>
</dbReference>
<reference evidence="3" key="1">
    <citation type="submission" date="2016-08" db="EMBL/GenBank/DDBJ databases">
        <authorList>
            <person name="Seilhamer J.J."/>
        </authorList>
    </citation>
    <scope>NUCLEOTIDE SEQUENCE</scope>
    <source>
        <strain evidence="3">86</strain>
    </source>
</reference>
<dbReference type="InterPro" id="IPR018657">
    <property type="entry name" value="LarA-like_N"/>
</dbReference>
<dbReference type="EMBL" id="FMJE01000004">
    <property type="protein sequence ID" value="SCM81944.1"/>
    <property type="molecule type" value="Genomic_DNA"/>
</dbReference>
<dbReference type="Pfam" id="PF21113">
    <property type="entry name" value="LarA_C"/>
    <property type="match status" value="1"/>
</dbReference>
<name>A0A212LWF2_9FIRM</name>
<proteinExistence type="predicted"/>
<feature type="domain" description="LarA-like N-terminal" evidence="1">
    <location>
        <begin position="12"/>
        <end position="208"/>
    </location>
</feature>
<dbReference type="NCBIfam" id="NF033504">
    <property type="entry name" value="Ni_dep_LarA"/>
    <property type="match status" value="1"/>
</dbReference>
<dbReference type="PANTHER" id="PTHR33171">
    <property type="entry name" value="LAR_N DOMAIN-CONTAINING PROTEIN"/>
    <property type="match status" value="1"/>
</dbReference>
<protein>
    <submittedName>
        <fullName evidence="3">Uncharacterized protein</fullName>
    </submittedName>
</protein>
<evidence type="ECO:0000313" key="3">
    <source>
        <dbReference type="EMBL" id="SCM81944.1"/>
    </source>
</evidence>
<sequence length="431" mass="46858">MQRQMKLIEVPYGNETVRASVSADSVIFNGTMPECSPLADLEAVVLARLERPTGCKPLKELVSQSDKIMILVEDNTRQTPVRRILPVLINYLEKHGVKAGQIELLIATGTHRVMTEEEIIEKVGLAVFRKLRIYQHDCTEKNDIADLGTVAVGQNKIPVQVNKRALAVDFILGLGNIVPHCDAGYSGGGKIVQPGICGIATTASTHIAGALLEEIPLGDAENPCRLGIEKVAGRVGLRFIINTVMNANQEVVDVVAGDFVTAHREGAKIAAKVYGVAIPALADITIVSSHPCNIDYWQAMKGLVAAYFTVKSGGYIIFVSPCYEGLEHNHPKLREWLKYSYKEGYDVARHTVLDDESSDLVAADIAICNARIREKANILIVSDGLSQEDIGVLGYAKFDTLQAAVDYVLQKIPNAKIGVLPRGGDCLPIRR</sequence>
<dbReference type="PANTHER" id="PTHR33171:SF17">
    <property type="entry name" value="LARA-LIKE N-TERMINAL DOMAIN-CONTAINING PROTEIN"/>
    <property type="match status" value="1"/>
</dbReference>
<accession>A0A212LWF2</accession>
<dbReference type="AlphaFoldDB" id="A0A212LWF2"/>
<evidence type="ECO:0000259" key="2">
    <source>
        <dbReference type="Pfam" id="PF21113"/>
    </source>
</evidence>
<dbReference type="Gene3D" id="3.40.50.11440">
    <property type="match status" value="1"/>
</dbReference>
<dbReference type="InterPro" id="IPR048520">
    <property type="entry name" value="LarA_C"/>
</dbReference>
<dbReference type="RefSeq" id="WP_288184778.1">
    <property type="nucleotide sequence ID" value="NZ_LT608335.1"/>
</dbReference>
<feature type="domain" description="Lactate racemase C-terminal" evidence="2">
    <location>
        <begin position="282"/>
        <end position="423"/>
    </location>
</feature>
<gene>
    <name evidence="3" type="ORF">KL86SPO_40429</name>
</gene>
<organism evidence="3">
    <name type="scientific">uncultured Sporomusa sp</name>
    <dbReference type="NCBI Taxonomy" id="307249"/>
    <lineage>
        <taxon>Bacteria</taxon>
        <taxon>Bacillati</taxon>
        <taxon>Bacillota</taxon>
        <taxon>Negativicutes</taxon>
        <taxon>Selenomonadales</taxon>
        <taxon>Sporomusaceae</taxon>
        <taxon>Sporomusa</taxon>
        <taxon>environmental samples</taxon>
    </lineage>
</organism>
<evidence type="ECO:0000259" key="1">
    <source>
        <dbReference type="Pfam" id="PF09861"/>
    </source>
</evidence>
<dbReference type="GO" id="GO:0050043">
    <property type="term" value="F:lactate racemase activity"/>
    <property type="evidence" value="ECO:0007669"/>
    <property type="project" value="InterPro"/>
</dbReference>